<dbReference type="PROSITE" id="PS50208">
    <property type="entry name" value="CASPASE_P20"/>
    <property type="match status" value="1"/>
</dbReference>
<dbReference type="GO" id="GO:0004197">
    <property type="term" value="F:cysteine-type endopeptidase activity"/>
    <property type="evidence" value="ECO:0007669"/>
    <property type="project" value="InterPro"/>
</dbReference>
<feature type="region of interest" description="Disordered" evidence="1">
    <location>
        <begin position="1"/>
        <end position="34"/>
    </location>
</feature>
<dbReference type="InterPro" id="IPR011600">
    <property type="entry name" value="Pept_C14_caspase"/>
</dbReference>
<organism evidence="3 4">
    <name type="scientific">Aureimonas jatrophae</name>
    <dbReference type="NCBI Taxonomy" id="1166073"/>
    <lineage>
        <taxon>Bacteria</taxon>
        <taxon>Pseudomonadati</taxon>
        <taxon>Pseudomonadota</taxon>
        <taxon>Alphaproteobacteria</taxon>
        <taxon>Hyphomicrobiales</taxon>
        <taxon>Aurantimonadaceae</taxon>
        <taxon>Aureimonas</taxon>
    </lineage>
</organism>
<dbReference type="Pfam" id="PF00656">
    <property type="entry name" value="Peptidase_C14"/>
    <property type="match status" value="1"/>
</dbReference>
<dbReference type="InterPro" id="IPR052039">
    <property type="entry name" value="Caspase-related_regulators"/>
</dbReference>
<proteinExistence type="predicted"/>
<dbReference type="Gene3D" id="3.40.50.1460">
    <property type="match status" value="1"/>
</dbReference>
<feature type="domain" description="Caspase family p20" evidence="2">
    <location>
        <begin position="73"/>
        <end position="150"/>
    </location>
</feature>
<dbReference type="InterPro" id="IPR001309">
    <property type="entry name" value="Pept_C14_p20"/>
</dbReference>
<gene>
    <name evidence="3" type="ORF">SAMN05192530_11265</name>
</gene>
<dbReference type="SUPFAM" id="SSF52129">
    <property type="entry name" value="Caspase-like"/>
    <property type="match status" value="1"/>
</dbReference>
<dbReference type="AlphaFoldDB" id="A0A1H0M4H5"/>
<evidence type="ECO:0000313" key="4">
    <source>
        <dbReference type="Proteomes" id="UP000198793"/>
    </source>
</evidence>
<feature type="region of interest" description="Disordered" evidence="1">
    <location>
        <begin position="556"/>
        <end position="576"/>
    </location>
</feature>
<reference evidence="3 4" key="1">
    <citation type="submission" date="2016-10" db="EMBL/GenBank/DDBJ databases">
        <authorList>
            <person name="de Groot N.N."/>
        </authorList>
    </citation>
    <scope>NUCLEOTIDE SEQUENCE [LARGE SCALE GENOMIC DNA]</scope>
    <source>
        <strain evidence="4">L7-484,KACC 16230,DSM 25025</strain>
    </source>
</reference>
<evidence type="ECO:0000313" key="3">
    <source>
        <dbReference type="EMBL" id="SDO75323.1"/>
    </source>
</evidence>
<name>A0A1H0M4H5_9HYPH</name>
<dbReference type="GO" id="GO:0006508">
    <property type="term" value="P:proteolysis"/>
    <property type="evidence" value="ECO:0007669"/>
    <property type="project" value="InterPro"/>
</dbReference>
<evidence type="ECO:0000256" key="1">
    <source>
        <dbReference type="SAM" id="MobiDB-lite"/>
    </source>
</evidence>
<dbReference type="Proteomes" id="UP000198793">
    <property type="component" value="Unassembled WGS sequence"/>
</dbReference>
<dbReference type="OrthoDB" id="9816009at2"/>
<evidence type="ECO:0000259" key="2">
    <source>
        <dbReference type="PROSITE" id="PS50208"/>
    </source>
</evidence>
<dbReference type="InterPro" id="IPR029030">
    <property type="entry name" value="Caspase-like_dom_sf"/>
</dbReference>
<keyword evidence="4" id="KW-1185">Reference proteome</keyword>
<protein>
    <submittedName>
        <fullName evidence="3">Caspase domain-containing protein</fullName>
    </submittedName>
</protein>
<dbReference type="PANTHER" id="PTHR22576">
    <property type="entry name" value="MUCOSA ASSOCIATED LYMPHOID TISSUE LYMPHOMA TRANSLOCATION PROTEIN 1/PARACASPASE"/>
    <property type="match status" value="1"/>
</dbReference>
<sequence>MKLDTNSPVRRFRGVPAGSTMEAPSPRWTAPSPECRTSLSGWRDPSRSIGYALAFLVSLILVTLPWEAAQAAGRQVALVIGNAAYENVSPLVNPKRDAAALSDRLRDAGFDVVEAFDADTFAMRRAADRFVDAAKGADLAVFYYAGHGVQLFDQNYLLARDTDPEALTEIQDLGLSLSDLADRLRESGAVRVALLVDACRDNPLPMDTTVRLVTGAGASASEDEGGARPAVALATGRGLAPLAAASGPGGAQMLTFFAAQPREVSYDGTGSNSFLMEGLLEALSGDRRDMAEVIRHASAYVRTVTGGRQVPQVVSDWTGDVALGGNVKARVEYDLFDRESTLSRADRDLVRKGTAGFSKLRGDFVAQAGWNQGTPDNLSEDERKRYRSVGGNAPSMSVHYDLDRDGREETLTVYNEVSSVQVVLEKEGVRRTVGSCGLPAPIDAIEFGLRDVDGDRRPEVFVTYEGERTAGFGRLCVLRFRGFDDLAGSRRGNLGRTDGNDDLFDTLLDTDAGWSATVAIDGTIRRCSGTGCADAYDYRFDGRRYVSVEDASVVPNVEVDSPTSDDRSSPEAPSVEQRVATFVNATLFRPGKHAGSELRVLYGERVDYFGKSNRSAADVVKEKLQYFERWPKRTFVMDETTLTVTPDRDALTVRFEYSYEVSGAKGTRAGRGLATMRLRENVGRSFVILSEGGRTL</sequence>
<dbReference type="STRING" id="1166073.SAMN05192530_11265"/>
<dbReference type="PANTHER" id="PTHR22576:SF37">
    <property type="entry name" value="MUCOSA-ASSOCIATED LYMPHOID TISSUE LYMPHOMA TRANSLOCATION PROTEIN 1"/>
    <property type="match status" value="1"/>
</dbReference>
<accession>A0A1H0M4H5</accession>
<dbReference type="EMBL" id="FNIT01000012">
    <property type="protein sequence ID" value="SDO75323.1"/>
    <property type="molecule type" value="Genomic_DNA"/>
</dbReference>